<organism evidence="1 2">
    <name type="scientific">Miniphocaeibacter halophilus</name>
    <dbReference type="NCBI Taxonomy" id="2931922"/>
    <lineage>
        <taxon>Bacteria</taxon>
        <taxon>Bacillati</taxon>
        <taxon>Bacillota</taxon>
        <taxon>Tissierellia</taxon>
        <taxon>Tissierellales</taxon>
        <taxon>Peptoniphilaceae</taxon>
        <taxon>Miniphocaeibacter</taxon>
    </lineage>
</organism>
<name>A0AC61MPL6_9FIRM</name>
<proteinExistence type="predicted"/>
<dbReference type="EMBL" id="CP066744">
    <property type="protein sequence ID" value="QQK07467.1"/>
    <property type="molecule type" value="Genomic_DNA"/>
</dbReference>
<dbReference type="Proteomes" id="UP000595814">
    <property type="component" value="Chromosome"/>
</dbReference>
<accession>A0AC61MPL6</accession>
<gene>
    <name evidence="1" type="ORF">JFY71_09210</name>
</gene>
<evidence type="ECO:0000313" key="1">
    <source>
        <dbReference type="EMBL" id="QQK07467.1"/>
    </source>
</evidence>
<keyword evidence="2" id="KW-1185">Reference proteome</keyword>
<sequence length="316" mass="36192">MRFGIIGSNFIVKDFLAAAKLNPDFEFTAMYSRDLKKAETFGKEHGAKYFYDDLDEMFKSDIDAVYIASPIGLHEEQSIKALKAGIHVLCEKVATTTVESIDRIIKVAKENNKMFMEAMISTVTPTFKEIKNNLHKLGKIRRVVFQFNQYSSRYDNLKKGVIENAFKPELGNGALTDIGIYTIEPIVHLFGKPNSVMGSNKRLITNAIGFGTGILEYDEFQAIIMYSKIFNSYSESEIIGEEGVLSINKISLPSKFEIKYRNGDYEFYENSQNIPLMYYEIEEFINCIKEGKIESEINTHKITRDSIEVIEYLWNK</sequence>
<evidence type="ECO:0000313" key="2">
    <source>
        <dbReference type="Proteomes" id="UP000595814"/>
    </source>
</evidence>
<reference evidence="1 2" key="1">
    <citation type="journal article" date="2022" name="Int. J. Syst. Evol. Microbiol.">
        <title>Miniphocaeibacter halophilus sp. nov., an ammonium-tolerant acetate-producing bacterium isolated from a biogas system.</title>
        <authorList>
            <person name="Schnurer A."/>
            <person name="Singh A."/>
            <person name="Bi S."/>
            <person name="Qiao W."/>
            <person name="Westerholm M."/>
        </authorList>
    </citation>
    <scope>NUCLEOTIDE SEQUENCE [LARGE SCALE GENOMIC DNA]</scope>
    <source>
        <strain evidence="1 2">AMB_01</strain>
    </source>
</reference>
<protein>
    <submittedName>
        <fullName evidence="1">Gfo/Idh/MocA family oxidoreductase</fullName>
    </submittedName>
</protein>